<evidence type="ECO:0000313" key="3">
    <source>
        <dbReference type="EMBL" id="KAF6149630.1"/>
    </source>
</evidence>
<dbReference type="OrthoDB" id="1749379at2759"/>
<reference evidence="3 4" key="1">
    <citation type="journal article" date="2020" name="IScience">
        <title>Genome Sequencing of the Endangered Kingdonia uniflora (Circaeasteraceae, Ranunculales) Reveals Potential Mechanisms of Evolutionary Specialization.</title>
        <authorList>
            <person name="Sun Y."/>
            <person name="Deng T."/>
            <person name="Zhang A."/>
            <person name="Moore M.J."/>
            <person name="Landis J.B."/>
            <person name="Lin N."/>
            <person name="Zhang H."/>
            <person name="Zhang X."/>
            <person name="Huang J."/>
            <person name="Zhang X."/>
            <person name="Sun H."/>
            <person name="Wang H."/>
        </authorList>
    </citation>
    <scope>NUCLEOTIDE SEQUENCE [LARGE SCALE GENOMIC DNA]</scope>
    <source>
        <strain evidence="3">TB1705</strain>
        <tissue evidence="3">Leaf</tissue>
    </source>
</reference>
<feature type="region of interest" description="Disordered" evidence="2">
    <location>
        <begin position="246"/>
        <end position="275"/>
    </location>
</feature>
<sequence>MLEEKNDVILGETLALDICSLIFKSFGAEKALEVKYFDEEMDHLQGVIGVLEKGIRSMVEMLEVLTKLREEVEERKSIEDEVLSEIQEKGNEVNQWETRASILYEDLQISNICVVLFEEKVHEYAEACESFEGEKTSKDAEIEQLKEMLIFLKGENEGMLIIKSIKRKQFTKQPSEDKSLEDELDSPRSPTIPTLEDILTKEMLENDTTTVASEREPTNESPILQKHVNRKLFSVIEKSDRTAFDNMEDAEDINDDTSNDRSNNNVKMDDKEENISEEEDKLNIIFIVIQYFMIFR</sequence>
<evidence type="ECO:0000256" key="2">
    <source>
        <dbReference type="SAM" id="MobiDB-lite"/>
    </source>
</evidence>
<accession>A0A7J7M480</accession>
<name>A0A7J7M480_9MAGN</name>
<evidence type="ECO:0000256" key="1">
    <source>
        <dbReference type="SAM" id="Coils"/>
    </source>
</evidence>
<proteinExistence type="predicted"/>
<dbReference type="AlphaFoldDB" id="A0A7J7M480"/>
<keyword evidence="1" id="KW-0175">Coiled coil</keyword>
<feature type="coiled-coil region" evidence="1">
    <location>
        <begin position="55"/>
        <end position="89"/>
    </location>
</feature>
<dbReference type="EMBL" id="JACGCM010001789">
    <property type="protein sequence ID" value="KAF6149630.1"/>
    <property type="molecule type" value="Genomic_DNA"/>
</dbReference>
<feature type="compositionally biased region" description="Acidic residues" evidence="2">
    <location>
        <begin position="246"/>
        <end position="257"/>
    </location>
</feature>
<feature type="region of interest" description="Disordered" evidence="2">
    <location>
        <begin position="172"/>
        <end position="192"/>
    </location>
</feature>
<keyword evidence="4" id="KW-1185">Reference proteome</keyword>
<organism evidence="3 4">
    <name type="scientific">Kingdonia uniflora</name>
    <dbReference type="NCBI Taxonomy" id="39325"/>
    <lineage>
        <taxon>Eukaryota</taxon>
        <taxon>Viridiplantae</taxon>
        <taxon>Streptophyta</taxon>
        <taxon>Embryophyta</taxon>
        <taxon>Tracheophyta</taxon>
        <taxon>Spermatophyta</taxon>
        <taxon>Magnoliopsida</taxon>
        <taxon>Ranunculales</taxon>
        <taxon>Circaeasteraceae</taxon>
        <taxon>Kingdonia</taxon>
    </lineage>
</organism>
<evidence type="ECO:0000313" key="4">
    <source>
        <dbReference type="Proteomes" id="UP000541444"/>
    </source>
</evidence>
<protein>
    <submittedName>
        <fullName evidence="3">Uncharacterized protein</fullName>
    </submittedName>
</protein>
<gene>
    <name evidence="3" type="ORF">GIB67_011239</name>
</gene>
<comment type="caution">
    <text evidence="3">The sequence shown here is derived from an EMBL/GenBank/DDBJ whole genome shotgun (WGS) entry which is preliminary data.</text>
</comment>
<dbReference type="Proteomes" id="UP000541444">
    <property type="component" value="Unassembled WGS sequence"/>
</dbReference>